<protein>
    <submittedName>
        <fullName evidence="2">Cupin</fullName>
    </submittedName>
</protein>
<reference evidence="3" key="1">
    <citation type="journal article" date="2019" name="Int. J. Syst. Evol. Microbiol.">
        <title>The Global Catalogue of Microorganisms (GCM) 10K type strain sequencing project: providing services to taxonomists for standard genome sequencing and annotation.</title>
        <authorList>
            <consortium name="The Broad Institute Genomics Platform"/>
            <consortium name="The Broad Institute Genome Sequencing Center for Infectious Disease"/>
            <person name="Wu L."/>
            <person name="Ma J."/>
        </authorList>
    </citation>
    <scope>NUCLEOTIDE SEQUENCE [LARGE SCALE GENOMIC DNA]</scope>
    <source>
        <strain evidence="3">JCM 3296</strain>
    </source>
</reference>
<dbReference type="InterPro" id="IPR052044">
    <property type="entry name" value="PKS_Associated_Protein"/>
</dbReference>
<dbReference type="CDD" id="cd02226">
    <property type="entry name" value="cupin_YdbB-like"/>
    <property type="match status" value="1"/>
</dbReference>
<dbReference type="RefSeq" id="WP_370467606.1">
    <property type="nucleotide sequence ID" value="NZ_BMRE01000001.1"/>
</dbReference>
<proteinExistence type="predicted"/>
<comment type="caution">
    <text evidence="2">The sequence shown here is derived from an EMBL/GenBank/DDBJ whole genome shotgun (WGS) entry which is preliminary data.</text>
</comment>
<accession>A0ABQ2UAT0</accession>
<dbReference type="InterPro" id="IPR000595">
    <property type="entry name" value="cNMP-bd_dom"/>
</dbReference>
<dbReference type="InterPro" id="IPR014710">
    <property type="entry name" value="RmlC-like_jellyroll"/>
</dbReference>
<evidence type="ECO:0000313" key="3">
    <source>
        <dbReference type="Proteomes" id="UP000649573"/>
    </source>
</evidence>
<feature type="domain" description="Cyclic nucleotide-binding" evidence="1">
    <location>
        <begin position="39"/>
        <end position="82"/>
    </location>
</feature>
<dbReference type="InterPro" id="IPR013096">
    <property type="entry name" value="Cupin_2"/>
</dbReference>
<keyword evidence="3" id="KW-1185">Reference proteome</keyword>
<dbReference type="Gene3D" id="2.60.120.10">
    <property type="entry name" value="Jelly Rolls"/>
    <property type="match status" value="1"/>
</dbReference>
<name>A0ABQ2UAT0_9PSEU</name>
<dbReference type="PROSITE" id="PS50042">
    <property type="entry name" value="CNMP_BINDING_3"/>
    <property type="match status" value="1"/>
</dbReference>
<organism evidence="2 3">
    <name type="scientific">Lentzea flava</name>
    <dbReference type="NCBI Taxonomy" id="103732"/>
    <lineage>
        <taxon>Bacteria</taxon>
        <taxon>Bacillati</taxon>
        <taxon>Actinomycetota</taxon>
        <taxon>Actinomycetes</taxon>
        <taxon>Pseudonocardiales</taxon>
        <taxon>Pseudonocardiaceae</taxon>
        <taxon>Lentzea</taxon>
    </lineage>
</organism>
<dbReference type="EMBL" id="BMRE01000001">
    <property type="protein sequence ID" value="GGU13979.1"/>
    <property type="molecule type" value="Genomic_DNA"/>
</dbReference>
<sequence>MVTNEPIALERALASFDALWSPRIVTRVNDYDVRVAKVEGEHVWHVHDDTDEFFLVLDGELRIGLREPDGERTVVLGRGAVFTVPRGTFHRPSAPHGAQILMFEPSGTLTVGDRHDEVPAHVDATTGHELG</sequence>
<dbReference type="InterPro" id="IPR011051">
    <property type="entry name" value="RmlC_Cupin_sf"/>
</dbReference>
<dbReference type="PANTHER" id="PTHR36114">
    <property type="entry name" value="16.7 KDA PROTEIN IN WHIE LOCUS"/>
    <property type="match status" value="1"/>
</dbReference>
<evidence type="ECO:0000313" key="2">
    <source>
        <dbReference type="EMBL" id="GGU13979.1"/>
    </source>
</evidence>
<dbReference type="SUPFAM" id="SSF51182">
    <property type="entry name" value="RmlC-like cupins"/>
    <property type="match status" value="1"/>
</dbReference>
<dbReference type="Proteomes" id="UP000649573">
    <property type="component" value="Unassembled WGS sequence"/>
</dbReference>
<evidence type="ECO:0000259" key="1">
    <source>
        <dbReference type="PROSITE" id="PS50042"/>
    </source>
</evidence>
<gene>
    <name evidence="2" type="ORF">GCM10010178_01600</name>
</gene>
<dbReference type="PANTHER" id="PTHR36114:SF1">
    <property type="entry name" value="16.7 KDA PROTEIN IN WHIE LOCUS"/>
    <property type="match status" value="1"/>
</dbReference>
<dbReference type="Pfam" id="PF07883">
    <property type="entry name" value="Cupin_2"/>
    <property type="match status" value="1"/>
</dbReference>